<keyword evidence="2" id="KW-1185">Reference proteome</keyword>
<reference evidence="1" key="2">
    <citation type="submission" date="2018-05" db="EMBL/GenBank/DDBJ databases">
        <title>OmerRS3 (Oryza meridionalis Reference Sequence Version 3).</title>
        <authorList>
            <person name="Zhang J."/>
            <person name="Kudrna D."/>
            <person name="Lee S."/>
            <person name="Talag J."/>
            <person name="Welchert J."/>
            <person name="Wing R.A."/>
        </authorList>
    </citation>
    <scope>NUCLEOTIDE SEQUENCE [LARGE SCALE GENOMIC DNA]</scope>
    <source>
        <strain evidence="1">cv. OR44</strain>
    </source>
</reference>
<evidence type="ECO:0000313" key="2">
    <source>
        <dbReference type="Proteomes" id="UP000008021"/>
    </source>
</evidence>
<evidence type="ECO:0000313" key="1">
    <source>
        <dbReference type="EnsemblPlants" id="OMERI10G07820.1"/>
    </source>
</evidence>
<name>A0A0E0EY34_9ORYZ</name>
<dbReference type="AlphaFoldDB" id="A0A0E0EY34"/>
<reference evidence="1" key="1">
    <citation type="submission" date="2015-04" db="UniProtKB">
        <authorList>
            <consortium name="EnsemblPlants"/>
        </authorList>
    </citation>
    <scope>IDENTIFICATION</scope>
</reference>
<sequence length="128" mass="13249">MATRGKLTAVAEQARGGGGTAELVATSAATTAREHGATATVATVRISWRWWQQRLVGGDSTVAGRRHWRLSAAVALGLSRRRQWRGTRGDGYGSGWTTVLGLWLASGEVAVGSSGRGGGRGGMVASVD</sequence>
<dbReference type="Proteomes" id="UP000008021">
    <property type="component" value="Chromosome 10"/>
</dbReference>
<dbReference type="HOGENOM" id="CLU_1963088_0_0_1"/>
<evidence type="ECO:0008006" key="3">
    <source>
        <dbReference type="Google" id="ProtNLM"/>
    </source>
</evidence>
<proteinExistence type="predicted"/>
<dbReference type="Gramene" id="OMERI10G07820.1">
    <property type="protein sequence ID" value="OMERI10G07820.1"/>
    <property type="gene ID" value="OMERI10G07820"/>
</dbReference>
<organism evidence="1">
    <name type="scientific">Oryza meridionalis</name>
    <dbReference type="NCBI Taxonomy" id="40149"/>
    <lineage>
        <taxon>Eukaryota</taxon>
        <taxon>Viridiplantae</taxon>
        <taxon>Streptophyta</taxon>
        <taxon>Embryophyta</taxon>
        <taxon>Tracheophyta</taxon>
        <taxon>Spermatophyta</taxon>
        <taxon>Magnoliopsida</taxon>
        <taxon>Liliopsida</taxon>
        <taxon>Poales</taxon>
        <taxon>Poaceae</taxon>
        <taxon>BOP clade</taxon>
        <taxon>Oryzoideae</taxon>
        <taxon>Oryzeae</taxon>
        <taxon>Oryzinae</taxon>
        <taxon>Oryza</taxon>
    </lineage>
</organism>
<dbReference type="EnsemblPlants" id="OMERI10G07820.1">
    <property type="protein sequence ID" value="OMERI10G07820.1"/>
    <property type="gene ID" value="OMERI10G07820"/>
</dbReference>
<accession>A0A0E0EY34</accession>
<protein>
    <recommendedName>
        <fullName evidence="3">DUF834 domain-containing protein</fullName>
    </recommendedName>
</protein>